<dbReference type="EMBL" id="CAJQZP010000333">
    <property type="protein sequence ID" value="CAG4956879.1"/>
    <property type="molecule type" value="Genomic_DNA"/>
</dbReference>
<dbReference type="Proteomes" id="UP000691718">
    <property type="component" value="Unassembled WGS sequence"/>
</dbReference>
<dbReference type="AlphaFoldDB" id="A0A8S3WFZ8"/>
<evidence type="ECO:0000313" key="2">
    <source>
        <dbReference type="Proteomes" id="UP000691718"/>
    </source>
</evidence>
<gene>
    <name evidence="1" type="ORF">PAPOLLO_LOCUS5616</name>
</gene>
<protein>
    <submittedName>
        <fullName evidence="1">(apollo) hypothetical protein</fullName>
    </submittedName>
</protein>
<accession>A0A8S3WFZ8</accession>
<keyword evidence="2" id="KW-1185">Reference proteome</keyword>
<proteinExistence type="predicted"/>
<comment type="caution">
    <text evidence="1">The sequence shown here is derived from an EMBL/GenBank/DDBJ whole genome shotgun (WGS) entry which is preliminary data.</text>
</comment>
<evidence type="ECO:0000313" key="1">
    <source>
        <dbReference type="EMBL" id="CAG4956879.1"/>
    </source>
</evidence>
<name>A0A8S3WFZ8_PARAO</name>
<organism evidence="1 2">
    <name type="scientific">Parnassius apollo</name>
    <name type="common">Apollo butterfly</name>
    <name type="synonym">Papilio apollo</name>
    <dbReference type="NCBI Taxonomy" id="110799"/>
    <lineage>
        <taxon>Eukaryota</taxon>
        <taxon>Metazoa</taxon>
        <taxon>Ecdysozoa</taxon>
        <taxon>Arthropoda</taxon>
        <taxon>Hexapoda</taxon>
        <taxon>Insecta</taxon>
        <taxon>Pterygota</taxon>
        <taxon>Neoptera</taxon>
        <taxon>Endopterygota</taxon>
        <taxon>Lepidoptera</taxon>
        <taxon>Glossata</taxon>
        <taxon>Ditrysia</taxon>
        <taxon>Papilionoidea</taxon>
        <taxon>Papilionidae</taxon>
        <taxon>Parnassiinae</taxon>
        <taxon>Parnassini</taxon>
        <taxon>Parnassius</taxon>
        <taxon>Parnassius</taxon>
    </lineage>
</organism>
<sequence length="100" mass="11436">MPMVTVATLPELDAAEALLELQGEMRELQPERFEFEINPSRPQCSKNITKYALLKKQLPVWFQSVYDKAGTALQETFASKKNNWSSRKKHVGLKSLLNLD</sequence>
<reference evidence="1" key="1">
    <citation type="submission" date="2021-04" db="EMBL/GenBank/DDBJ databases">
        <authorList>
            <person name="Tunstrom K."/>
        </authorList>
    </citation>
    <scope>NUCLEOTIDE SEQUENCE</scope>
</reference>